<accession>A0A0H4VGV0</accession>
<dbReference type="InterPro" id="IPR036163">
    <property type="entry name" value="HMA_dom_sf"/>
</dbReference>
<protein>
    <recommendedName>
        <fullName evidence="1">HMA domain-containing protein</fullName>
    </recommendedName>
</protein>
<evidence type="ECO:0000259" key="1">
    <source>
        <dbReference type="PROSITE" id="PS50846"/>
    </source>
</evidence>
<dbReference type="SUPFAM" id="SSF55008">
    <property type="entry name" value="HMA, heavy metal-associated domain"/>
    <property type="match status" value="1"/>
</dbReference>
<dbReference type="RefSeq" id="WP_048919258.1">
    <property type="nucleotide sequence ID" value="NZ_CP010777.1"/>
</dbReference>
<evidence type="ECO:0000313" key="2">
    <source>
        <dbReference type="EMBL" id="AKQ44508.1"/>
    </source>
</evidence>
<name>A0A0H4VGV0_9BACT</name>
<gene>
    <name evidence="2" type="ORF">TH63_00860</name>
</gene>
<dbReference type="STRING" id="1379910.TH63_00860"/>
<dbReference type="CDD" id="cd00371">
    <property type="entry name" value="HMA"/>
    <property type="match status" value="1"/>
</dbReference>
<dbReference type="Proteomes" id="UP000036458">
    <property type="component" value="Chromosome"/>
</dbReference>
<dbReference type="KEGG" id="ruf:TH63_00860"/>
<keyword evidence="3" id="KW-1185">Reference proteome</keyword>
<dbReference type="PATRIC" id="fig|1379910.4.peg.180"/>
<dbReference type="EMBL" id="CP010777">
    <property type="protein sequence ID" value="AKQ44508.1"/>
    <property type="molecule type" value="Genomic_DNA"/>
</dbReference>
<sequence>MSTQKFKTNIKCGGCISTVTPVLDKTPGIYKWEVDTNNPDKILTIEGDATSEAVIKAVQGAGFTATELKD</sequence>
<evidence type="ECO:0000313" key="3">
    <source>
        <dbReference type="Proteomes" id="UP000036458"/>
    </source>
</evidence>
<dbReference type="InterPro" id="IPR006121">
    <property type="entry name" value="HMA_dom"/>
</dbReference>
<dbReference type="OrthoDB" id="677920at2"/>
<organism evidence="2 3">
    <name type="scientific">Rufibacter radiotolerans</name>
    <dbReference type="NCBI Taxonomy" id="1379910"/>
    <lineage>
        <taxon>Bacteria</taxon>
        <taxon>Pseudomonadati</taxon>
        <taxon>Bacteroidota</taxon>
        <taxon>Cytophagia</taxon>
        <taxon>Cytophagales</taxon>
        <taxon>Hymenobacteraceae</taxon>
        <taxon>Rufibacter</taxon>
    </lineage>
</organism>
<dbReference type="AlphaFoldDB" id="A0A0H4VGV0"/>
<feature type="domain" description="HMA" evidence="1">
    <location>
        <begin position="1"/>
        <end position="66"/>
    </location>
</feature>
<reference evidence="2 3" key="1">
    <citation type="submission" date="2015-01" db="EMBL/GenBank/DDBJ databases">
        <title>Rufibacter sp./DG31D/ whole genome sequencing.</title>
        <authorList>
            <person name="Kim M.K."/>
            <person name="Srinivasan S."/>
            <person name="Lee J.-J."/>
        </authorList>
    </citation>
    <scope>NUCLEOTIDE SEQUENCE [LARGE SCALE GENOMIC DNA]</scope>
    <source>
        <strain evidence="2 3">DG31D</strain>
    </source>
</reference>
<dbReference type="PROSITE" id="PS50846">
    <property type="entry name" value="HMA_2"/>
    <property type="match status" value="1"/>
</dbReference>
<dbReference type="Gene3D" id="3.30.70.100">
    <property type="match status" value="1"/>
</dbReference>
<dbReference type="GO" id="GO:0046872">
    <property type="term" value="F:metal ion binding"/>
    <property type="evidence" value="ECO:0007669"/>
    <property type="project" value="InterPro"/>
</dbReference>
<proteinExistence type="predicted"/>
<dbReference type="Pfam" id="PF00403">
    <property type="entry name" value="HMA"/>
    <property type="match status" value="1"/>
</dbReference>